<dbReference type="PROSITE" id="PS50096">
    <property type="entry name" value="IQ"/>
    <property type="match status" value="2"/>
</dbReference>
<dbReference type="InterPro" id="IPR000048">
    <property type="entry name" value="IQ_motif_EF-hand-BS"/>
</dbReference>
<evidence type="ECO:0000313" key="5">
    <source>
        <dbReference type="Proteomes" id="UP001153555"/>
    </source>
</evidence>
<evidence type="ECO:0000256" key="1">
    <source>
        <dbReference type="ARBA" id="ARBA00022860"/>
    </source>
</evidence>
<accession>A0A9N7P3E1</accession>
<feature type="compositionally biased region" description="Polar residues" evidence="3">
    <location>
        <begin position="419"/>
        <end position="441"/>
    </location>
</feature>
<dbReference type="SMART" id="SM00015">
    <property type="entry name" value="IQ"/>
    <property type="match status" value="2"/>
</dbReference>
<evidence type="ECO:0000256" key="3">
    <source>
        <dbReference type="SAM" id="MobiDB-lite"/>
    </source>
</evidence>
<name>A0A9N7P3E1_STRHE</name>
<dbReference type="GO" id="GO:0005516">
    <property type="term" value="F:calmodulin binding"/>
    <property type="evidence" value="ECO:0007669"/>
    <property type="project" value="UniProtKB-KW"/>
</dbReference>
<gene>
    <name evidence="4" type="ORF">SHERM_07764</name>
</gene>
<dbReference type="AlphaFoldDB" id="A0A9N7P3E1"/>
<evidence type="ECO:0000256" key="2">
    <source>
        <dbReference type="ARBA" id="ARBA00024341"/>
    </source>
</evidence>
<dbReference type="OrthoDB" id="671489at2759"/>
<sequence>MGASGKWIKTLIGLKKPGKDDQAKVGGKGKKWRIWKGSPLDLSGPSSWKGFKKMGGLDFSSDSSSMNNDAFNAAVATVVRAPPKDFRAVRQEWAAIRIQTAFRGFLARRALRALKGLVRLQAIFRGRQVRKRAAVTLRCMKALVRVQARIRARRVRMSEEGQAVQKLLDERHGVDVSLKQAEEGWCDSRGTLDEVKAKIHMRKEGAVKRERALAYSLVHKWKSSQSNNPSMIPSLKNNGFDKSNWSWLERWMVAKPWENRLMAQSNDNISKSLAKSNLSTLPEPSSVKVTKNIITKKISANPPPFIISSHATHSSSSPSSDFSSSFFTNTYSDKTEDSNTSRPNYMSLTEATRAKQRITARQRQPSMDEFQFLKKSVVSSGGGNEGGSESCVAVNKSSILCFVSSRPVRRPPHLHSPTAVYNQHGRTTLDSTAATPQPGRRTSQPILLAYSSCQLWLHIHVAGPLQPSSEMGDGPPAETNNS</sequence>
<reference evidence="4" key="1">
    <citation type="submission" date="2019-12" db="EMBL/GenBank/DDBJ databases">
        <authorList>
            <person name="Scholes J."/>
        </authorList>
    </citation>
    <scope>NUCLEOTIDE SEQUENCE</scope>
</reference>
<comment type="caution">
    <text evidence="4">The sequence shown here is derived from an EMBL/GenBank/DDBJ whole genome shotgun (WGS) entry which is preliminary data.</text>
</comment>
<dbReference type="PANTHER" id="PTHR32295:SF95">
    <property type="entry name" value="PROTEIN IQ-DOMAIN 6"/>
    <property type="match status" value="1"/>
</dbReference>
<protein>
    <submittedName>
        <fullName evidence="4">IQ-domain 6</fullName>
    </submittedName>
</protein>
<dbReference type="Pfam" id="PF00612">
    <property type="entry name" value="IQ"/>
    <property type="match status" value="1"/>
</dbReference>
<keyword evidence="5" id="KW-1185">Reference proteome</keyword>
<dbReference type="Proteomes" id="UP001153555">
    <property type="component" value="Unassembled WGS sequence"/>
</dbReference>
<organism evidence="4 5">
    <name type="scientific">Striga hermonthica</name>
    <name type="common">Purple witchweed</name>
    <name type="synonym">Buchnera hermonthica</name>
    <dbReference type="NCBI Taxonomy" id="68872"/>
    <lineage>
        <taxon>Eukaryota</taxon>
        <taxon>Viridiplantae</taxon>
        <taxon>Streptophyta</taxon>
        <taxon>Embryophyta</taxon>
        <taxon>Tracheophyta</taxon>
        <taxon>Spermatophyta</taxon>
        <taxon>Magnoliopsida</taxon>
        <taxon>eudicotyledons</taxon>
        <taxon>Gunneridae</taxon>
        <taxon>Pentapetalae</taxon>
        <taxon>asterids</taxon>
        <taxon>lamiids</taxon>
        <taxon>Lamiales</taxon>
        <taxon>Orobanchaceae</taxon>
        <taxon>Buchnereae</taxon>
        <taxon>Striga</taxon>
    </lineage>
</organism>
<evidence type="ECO:0000313" key="4">
    <source>
        <dbReference type="EMBL" id="CAA0841889.1"/>
    </source>
</evidence>
<keyword evidence="1" id="KW-0112">Calmodulin-binding</keyword>
<proteinExistence type="inferred from homology"/>
<feature type="region of interest" description="Disordered" evidence="3">
    <location>
        <begin position="417"/>
        <end position="441"/>
    </location>
</feature>
<dbReference type="PANTHER" id="PTHR32295">
    <property type="entry name" value="IQ-DOMAIN 5-RELATED"/>
    <property type="match status" value="1"/>
</dbReference>
<dbReference type="EMBL" id="CACSLK010034598">
    <property type="protein sequence ID" value="CAA0841889.1"/>
    <property type="molecule type" value="Genomic_DNA"/>
</dbReference>
<dbReference type="CDD" id="cd23767">
    <property type="entry name" value="IQCD"/>
    <property type="match status" value="1"/>
</dbReference>
<comment type="similarity">
    <text evidence="2">Belongs to the IQD family.</text>
</comment>